<accession>A0A6J4QII5</accession>
<name>A0A6J4QII5_9BACT</name>
<sequence>MEGVDARDALPTVPAPPPYATLLASEPFVTWPEDEEPGREGLVAAAAGQLDALWERLAGVPDALRPTFHGT</sequence>
<gene>
    <name evidence="1" type="ORF">AVDCRST_MAG64-3985</name>
</gene>
<organism evidence="1">
    <name type="scientific">uncultured Phycisphaerae bacterium</name>
    <dbReference type="NCBI Taxonomy" id="904963"/>
    <lineage>
        <taxon>Bacteria</taxon>
        <taxon>Pseudomonadati</taxon>
        <taxon>Planctomycetota</taxon>
        <taxon>Phycisphaerae</taxon>
        <taxon>environmental samples</taxon>
    </lineage>
</organism>
<dbReference type="AlphaFoldDB" id="A0A6J4QII5"/>
<reference evidence="1" key="1">
    <citation type="submission" date="2020-02" db="EMBL/GenBank/DDBJ databases">
        <authorList>
            <person name="Meier V. D."/>
        </authorList>
    </citation>
    <scope>NUCLEOTIDE SEQUENCE</scope>
    <source>
        <strain evidence="1">AVDCRST_MAG64</strain>
    </source>
</reference>
<protein>
    <submittedName>
        <fullName evidence="1">Uncharacterized protein</fullName>
    </submittedName>
</protein>
<proteinExistence type="predicted"/>
<dbReference type="EMBL" id="CADCUQ010000918">
    <property type="protein sequence ID" value="CAA9438325.1"/>
    <property type="molecule type" value="Genomic_DNA"/>
</dbReference>
<evidence type="ECO:0000313" key="1">
    <source>
        <dbReference type="EMBL" id="CAA9438325.1"/>
    </source>
</evidence>